<accession>A0A066UQ36</accession>
<dbReference type="Pfam" id="PF03928">
    <property type="entry name" value="HbpS-like"/>
    <property type="match status" value="1"/>
</dbReference>
<evidence type="ECO:0000313" key="2">
    <source>
        <dbReference type="Proteomes" id="UP000027219"/>
    </source>
</evidence>
<name>A0A066UQ36_9VIBR</name>
<keyword evidence="2" id="KW-1185">Reference proteome</keyword>
<dbReference type="OrthoDB" id="9815788at2"/>
<dbReference type="SUPFAM" id="SSF143744">
    <property type="entry name" value="GlcG-like"/>
    <property type="match status" value="1"/>
</dbReference>
<gene>
    <name evidence="1" type="ORF">VFDL14_10485</name>
</gene>
<reference evidence="1 2" key="1">
    <citation type="submission" date="2014-02" db="EMBL/GenBank/DDBJ databases">
        <title>Vibrio fortis Dalian14 Genome Sequencing.</title>
        <authorList>
            <person name="Wang Y."/>
            <person name="Song L."/>
            <person name="Liu G."/>
            <person name="Ding J."/>
        </authorList>
    </citation>
    <scope>NUCLEOTIDE SEQUENCE [LARGE SCALE GENOMIC DNA]</scope>
    <source>
        <strain evidence="1 2">Dalian14</strain>
    </source>
</reference>
<dbReference type="PANTHER" id="PTHR34309:SF10">
    <property type="entry name" value="SLR1406 PROTEIN"/>
    <property type="match status" value="1"/>
</dbReference>
<comment type="caution">
    <text evidence="1">The sequence shown here is derived from an EMBL/GenBank/DDBJ whole genome shotgun (WGS) entry which is preliminary data.</text>
</comment>
<dbReference type="Proteomes" id="UP000027219">
    <property type="component" value="Unassembled WGS sequence"/>
</dbReference>
<dbReference type="AlphaFoldDB" id="A0A066UQ36"/>
<dbReference type="PANTHER" id="PTHR34309">
    <property type="entry name" value="SLR1406 PROTEIN"/>
    <property type="match status" value="1"/>
</dbReference>
<dbReference type="InterPro" id="IPR052517">
    <property type="entry name" value="GlcG_carb_metab_protein"/>
</dbReference>
<proteinExistence type="predicted"/>
<evidence type="ECO:0000313" key="1">
    <source>
        <dbReference type="EMBL" id="KDN26313.1"/>
    </source>
</evidence>
<dbReference type="InterPro" id="IPR038084">
    <property type="entry name" value="PduO/GlcC-like_sf"/>
</dbReference>
<dbReference type="Gene3D" id="3.30.450.150">
    <property type="entry name" value="Haem-degrading domain"/>
    <property type="match status" value="1"/>
</dbReference>
<dbReference type="RefSeq" id="WP_032553543.1">
    <property type="nucleotide sequence ID" value="NZ_AP025488.1"/>
</dbReference>
<dbReference type="InterPro" id="IPR005624">
    <property type="entry name" value="PduO/GlcC-like"/>
</dbReference>
<organism evidence="1 2">
    <name type="scientific">Vibrio fortis</name>
    <dbReference type="NCBI Taxonomy" id="212667"/>
    <lineage>
        <taxon>Bacteria</taxon>
        <taxon>Pseudomonadati</taxon>
        <taxon>Pseudomonadota</taxon>
        <taxon>Gammaproteobacteria</taxon>
        <taxon>Vibrionales</taxon>
        <taxon>Vibrionaceae</taxon>
        <taxon>Vibrio</taxon>
    </lineage>
</organism>
<sequence length="146" mass="15205">MGSLTLQQALTIIDGTFKAGRKIHTEPLTVAVLDSGGKLISLQRQDGSSMMRPDIAIAKAWGALALGCSSRKLAQDADNRPAFISAVNVLAHGNMVPVPGGLLIRDKDRTVLGAIGVSGDISDIDESCAINGIGCADLYSDEMLQA</sequence>
<dbReference type="EMBL" id="JFFR01000033">
    <property type="protein sequence ID" value="KDN26313.1"/>
    <property type="molecule type" value="Genomic_DNA"/>
</dbReference>
<dbReference type="STRING" id="212667.VFDL14_10485"/>
<protein>
    <submittedName>
        <fullName evidence="1">GlcG protein</fullName>
    </submittedName>
</protein>